<evidence type="ECO:0000256" key="2">
    <source>
        <dbReference type="ARBA" id="ARBA00008072"/>
    </source>
</evidence>
<evidence type="ECO:0000313" key="8">
    <source>
        <dbReference type="EMBL" id="KAJ5340093.1"/>
    </source>
</evidence>
<dbReference type="Proteomes" id="UP001147695">
    <property type="component" value="Unassembled WGS sequence"/>
</dbReference>
<evidence type="ECO:0000256" key="3">
    <source>
        <dbReference type="ARBA" id="ARBA00022723"/>
    </source>
</evidence>
<evidence type="ECO:0000256" key="1">
    <source>
        <dbReference type="ARBA" id="ARBA00001947"/>
    </source>
</evidence>
<dbReference type="SUPFAM" id="SSF50129">
    <property type="entry name" value="GroES-like"/>
    <property type="match status" value="1"/>
</dbReference>
<gene>
    <name evidence="8" type="ORF">N7452_006821</name>
</gene>
<comment type="similarity">
    <text evidence="2 6">Belongs to the zinc-containing alcohol dehydrogenase family.</text>
</comment>
<evidence type="ECO:0000256" key="6">
    <source>
        <dbReference type="RuleBase" id="RU361277"/>
    </source>
</evidence>
<accession>A0A9W9QLF4</accession>
<dbReference type="SUPFAM" id="SSF51735">
    <property type="entry name" value="NAD(P)-binding Rossmann-fold domains"/>
    <property type="match status" value="1"/>
</dbReference>
<evidence type="ECO:0000259" key="7">
    <source>
        <dbReference type="SMART" id="SM00829"/>
    </source>
</evidence>
<keyword evidence="4 6" id="KW-0862">Zinc</keyword>
<dbReference type="Pfam" id="PF08240">
    <property type="entry name" value="ADH_N"/>
    <property type="match status" value="1"/>
</dbReference>
<proteinExistence type="inferred from homology"/>
<evidence type="ECO:0000256" key="4">
    <source>
        <dbReference type="ARBA" id="ARBA00022833"/>
    </source>
</evidence>
<reference evidence="8" key="1">
    <citation type="submission" date="2022-12" db="EMBL/GenBank/DDBJ databases">
        <authorList>
            <person name="Petersen C."/>
        </authorList>
    </citation>
    <scope>NUCLEOTIDE SEQUENCE</scope>
    <source>
        <strain evidence="8">IBT 35673</strain>
    </source>
</reference>
<dbReference type="PANTHER" id="PTHR42813">
    <property type="entry name" value="ZINC-TYPE ALCOHOL DEHYDROGENASE-LIKE"/>
    <property type="match status" value="1"/>
</dbReference>
<dbReference type="Pfam" id="PF00107">
    <property type="entry name" value="ADH_zinc_N"/>
    <property type="match status" value="1"/>
</dbReference>
<reference evidence="8" key="2">
    <citation type="journal article" date="2023" name="IMA Fungus">
        <title>Comparative genomic study of the Penicillium genus elucidates a diverse pangenome and 15 lateral gene transfer events.</title>
        <authorList>
            <person name="Petersen C."/>
            <person name="Sorensen T."/>
            <person name="Nielsen M.R."/>
            <person name="Sondergaard T.E."/>
            <person name="Sorensen J.L."/>
            <person name="Fitzpatrick D.A."/>
            <person name="Frisvad J.C."/>
            <person name="Nielsen K.L."/>
        </authorList>
    </citation>
    <scope>NUCLEOTIDE SEQUENCE</scope>
    <source>
        <strain evidence="8">IBT 35673</strain>
    </source>
</reference>
<comment type="cofactor">
    <cofactor evidence="1 6">
        <name>Zn(2+)</name>
        <dbReference type="ChEBI" id="CHEBI:29105"/>
    </cofactor>
</comment>
<dbReference type="InterPro" id="IPR020843">
    <property type="entry name" value="ER"/>
</dbReference>
<dbReference type="GO" id="GO:0008270">
    <property type="term" value="F:zinc ion binding"/>
    <property type="evidence" value="ECO:0007669"/>
    <property type="project" value="InterPro"/>
</dbReference>
<dbReference type="InterPro" id="IPR011032">
    <property type="entry name" value="GroES-like_sf"/>
</dbReference>
<sequence>MSPKADRPGFDVGSLSEVFADTSEVGPRTLYNGEYDMNTPSIPPSTPQFNIDNISKRQLTHRNMSMKALVYTGPGTVELLDRPKPTVQIPTDAVVRLLHASICGTDLHIIKGDVPNIQPGLVLGHEGVGIVEALGSAVHTFAVGERVLISCMTSCGACQFCRRGLCAHCTNGGWTLGNQIDGTQAEYVRVPHATLSLYPLPESIDSRAAVAVSDAFPTGLECGVLSANVQPGATVVIVGAGPVGMAALLTAQLYTPALIVVVDLDDTRLATAGRLGAHATVNSGSEDAERRLMELSEGHGFDSVIEAVGIPATFALCQKLVGIGGRIANVGVHGTKVDLHLETLWERNISIHMSLVNATTTSRLLRLVESGRLNISSLVTHHFPCSQATQAYDTFQAASRHRALKVAIDF</sequence>
<evidence type="ECO:0000313" key="9">
    <source>
        <dbReference type="Proteomes" id="UP001147695"/>
    </source>
</evidence>
<keyword evidence="5" id="KW-0560">Oxidoreductase</keyword>
<dbReference type="PROSITE" id="PS00059">
    <property type="entry name" value="ADH_ZINC"/>
    <property type="match status" value="1"/>
</dbReference>
<dbReference type="InterPro" id="IPR002328">
    <property type="entry name" value="ADH_Zn_CS"/>
</dbReference>
<protein>
    <recommendedName>
        <fullName evidence="7">Enoyl reductase (ER) domain-containing protein</fullName>
    </recommendedName>
</protein>
<comment type="caution">
    <text evidence="8">The sequence shown here is derived from an EMBL/GenBank/DDBJ whole genome shotgun (WGS) entry which is preliminary data.</text>
</comment>
<organism evidence="8 9">
    <name type="scientific">Penicillium brevicompactum</name>
    <dbReference type="NCBI Taxonomy" id="5074"/>
    <lineage>
        <taxon>Eukaryota</taxon>
        <taxon>Fungi</taxon>
        <taxon>Dikarya</taxon>
        <taxon>Ascomycota</taxon>
        <taxon>Pezizomycotina</taxon>
        <taxon>Eurotiomycetes</taxon>
        <taxon>Eurotiomycetidae</taxon>
        <taxon>Eurotiales</taxon>
        <taxon>Aspergillaceae</taxon>
        <taxon>Penicillium</taxon>
    </lineage>
</organism>
<dbReference type="InterPro" id="IPR013149">
    <property type="entry name" value="ADH-like_C"/>
</dbReference>
<dbReference type="EMBL" id="JAPZBQ010000003">
    <property type="protein sequence ID" value="KAJ5340093.1"/>
    <property type="molecule type" value="Genomic_DNA"/>
</dbReference>
<dbReference type="Gene3D" id="3.90.180.10">
    <property type="entry name" value="Medium-chain alcohol dehydrogenases, catalytic domain"/>
    <property type="match status" value="1"/>
</dbReference>
<name>A0A9W9QLF4_PENBR</name>
<dbReference type="InterPro" id="IPR013154">
    <property type="entry name" value="ADH-like_N"/>
</dbReference>
<dbReference type="PANTHER" id="PTHR42813:SF4">
    <property type="entry name" value="NADP-DEPENDENT ISOPROPANOL DEHYDROGENASE"/>
    <property type="match status" value="1"/>
</dbReference>
<keyword evidence="3 6" id="KW-0479">Metal-binding</keyword>
<dbReference type="InterPro" id="IPR036291">
    <property type="entry name" value="NAD(P)-bd_dom_sf"/>
</dbReference>
<dbReference type="SMART" id="SM00829">
    <property type="entry name" value="PKS_ER"/>
    <property type="match status" value="1"/>
</dbReference>
<dbReference type="CDD" id="cd08286">
    <property type="entry name" value="FDH_like_ADH2"/>
    <property type="match status" value="1"/>
</dbReference>
<feature type="domain" description="Enoyl reductase (ER)" evidence="7">
    <location>
        <begin position="73"/>
        <end position="408"/>
    </location>
</feature>
<dbReference type="AlphaFoldDB" id="A0A9W9QLF4"/>
<evidence type="ECO:0000256" key="5">
    <source>
        <dbReference type="ARBA" id="ARBA00023002"/>
    </source>
</evidence>
<dbReference type="Gene3D" id="3.40.50.720">
    <property type="entry name" value="NAD(P)-binding Rossmann-like Domain"/>
    <property type="match status" value="1"/>
</dbReference>
<dbReference type="GO" id="GO:0016491">
    <property type="term" value="F:oxidoreductase activity"/>
    <property type="evidence" value="ECO:0007669"/>
    <property type="project" value="UniProtKB-KW"/>
</dbReference>